<dbReference type="Proteomes" id="UP000265566">
    <property type="component" value="Chromosome 1"/>
</dbReference>
<dbReference type="AlphaFoldDB" id="A0A396JT01"/>
<protein>
    <submittedName>
        <fullName evidence="1">Uncharacterized protein</fullName>
    </submittedName>
</protein>
<reference evidence="1" key="1">
    <citation type="journal article" date="2018" name="Nat. Plants">
        <title>Whole-genome landscape of Medicago truncatula symbiotic genes.</title>
        <authorList>
            <person name="Pecrix Y."/>
            <person name="Gamas P."/>
            <person name="Carrere S."/>
        </authorList>
    </citation>
    <scope>NUCLEOTIDE SEQUENCE</scope>
    <source>
        <tissue evidence="1">Leaves</tissue>
    </source>
</reference>
<comment type="caution">
    <text evidence="1">The sequence shown here is derived from an EMBL/GenBank/DDBJ whole genome shotgun (WGS) entry which is preliminary data.</text>
</comment>
<sequence>MTALLFSHWCVTRPSPQFSLTQSRETANPSGTTLLRSCRTIQAANQQLPTPATDTK</sequence>
<name>A0A396JT01_MEDTR</name>
<proteinExistence type="predicted"/>
<gene>
    <name evidence="1" type="ORF">MtrunA17_Chr1g0190701</name>
</gene>
<accession>A0A396JT01</accession>
<evidence type="ECO:0000313" key="1">
    <source>
        <dbReference type="EMBL" id="RHN80662.1"/>
    </source>
</evidence>
<dbReference type="Gramene" id="rna4613">
    <property type="protein sequence ID" value="RHN80662.1"/>
    <property type="gene ID" value="gene4613"/>
</dbReference>
<organism evidence="1">
    <name type="scientific">Medicago truncatula</name>
    <name type="common">Barrel medic</name>
    <name type="synonym">Medicago tribuloides</name>
    <dbReference type="NCBI Taxonomy" id="3880"/>
    <lineage>
        <taxon>Eukaryota</taxon>
        <taxon>Viridiplantae</taxon>
        <taxon>Streptophyta</taxon>
        <taxon>Embryophyta</taxon>
        <taxon>Tracheophyta</taxon>
        <taxon>Spermatophyta</taxon>
        <taxon>Magnoliopsida</taxon>
        <taxon>eudicotyledons</taxon>
        <taxon>Gunneridae</taxon>
        <taxon>Pentapetalae</taxon>
        <taxon>rosids</taxon>
        <taxon>fabids</taxon>
        <taxon>Fabales</taxon>
        <taxon>Fabaceae</taxon>
        <taxon>Papilionoideae</taxon>
        <taxon>50 kb inversion clade</taxon>
        <taxon>NPAAA clade</taxon>
        <taxon>Hologalegina</taxon>
        <taxon>IRL clade</taxon>
        <taxon>Trifolieae</taxon>
        <taxon>Medicago</taxon>
    </lineage>
</organism>
<dbReference type="EMBL" id="PSQE01000001">
    <property type="protein sequence ID" value="RHN80662.1"/>
    <property type="molecule type" value="Genomic_DNA"/>
</dbReference>